<evidence type="ECO:0008006" key="9">
    <source>
        <dbReference type="Google" id="ProtNLM"/>
    </source>
</evidence>
<accession>A0A091ATC4</accession>
<keyword evidence="8" id="KW-1185">Reference proteome</keyword>
<gene>
    <name evidence="7" type="ORF">N789_13755</name>
</gene>
<evidence type="ECO:0000256" key="4">
    <source>
        <dbReference type="ARBA" id="ARBA00023136"/>
    </source>
</evidence>
<proteinExistence type="predicted"/>
<dbReference type="PATRIC" id="fig|1121015.4.peg.2221"/>
<evidence type="ECO:0000256" key="3">
    <source>
        <dbReference type="ARBA" id="ARBA00022989"/>
    </source>
</evidence>
<evidence type="ECO:0000256" key="2">
    <source>
        <dbReference type="ARBA" id="ARBA00022692"/>
    </source>
</evidence>
<feature type="signal peptide" evidence="6">
    <location>
        <begin position="1"/>
        <end position="20"/>
    </location>
</feature>
<evidence type="ECO:0000256" key="5">
    <source>
        <dbReference type="SAM" id="Phobius"/>
    </source>
</evidence>
<name>A0A091ATC4_9GAMM</name>
<organism evidence="7 8">
    <name type="scientific">Arenimonas oryziterrae DSM 21050 = YC6267</name>
    <dbReference type="NCBI Taxonomy" id="1121015"/>
    <lineage>
        <taxon>Bacteria</taxon>
        <taxon>Pseudomonadati</taxon>
        <taxon>Pseudomonadota</taxon>
        <taxon>Gammaproteobacteria</taxon>
        <taxon>Lysobacterales</taxon>
        <taxon>Lysobacteraceae</taxon>
        <taxon>Arenimonas</taxon>
    </lineage>
</organism>
<keyword evidence="3 5" id="KW-1133">Transmembrane helix</keyword>
<dbReference type="EMBL" id="AVCI01000010">
    <property type="protein sequence ID" value="KFN42417.1"/>
    <property type="molecule type" value="Genomic_DNA"/>
</dbReference>
<feature type="chain" id="PRO_5001868851" description="CD225/dispanin family protein" evidence="6">
    <location>
        <begin position="21"/>
        <end position="105"/>
    </location>
</feature>
<evidence type="ECO:0000313" key="8">
    <source>
        <dbReference type="Proteomes" id="UP000029385"/>
    </source>
</evidence>
<keyword evidence="4 5" id="KW-0472">Membrane</keyword>
<dbReference type="GO" id="GO:0016020">
    <property type="term" value="C:membrane"/>
    <property type="evidence" value="ECO:0007669"/>
    <property type="project" value="UniProtKB-SubCell"/>
</dbReference>
<evidence type="ECO:0000256" key="6">
    <source>
        <dbReference type="SAM" id="SignalP"/>
    </source>
</evidence>
<dbReference type="Pfam" id="PF04505">
    <property type="entry name" value="CD225"/>
    <property type="match status" value="1"/>
</dbReference>
<dbReference type="STRING" id="1121015.GCA_000420545_02801"/>
<reference evidence="7 8" key="1">
    <citation type="submission" date="2013-09" db="EMBL/GenBank/DDBJ databases">
        <title>Genome sequencing of Arenimonas oryziterrae.</title>
        <authorList>
            <person name="Chen F."/>
            <person name="Wang G."/>
        </authorList>
    </citation>
    <scope>NUCLEOTIDE SEQUENCE [LARGE SCALE GENOMIC DNA]</scope>
    <source>
        <strain evidence="7 8">YC6267</strain>
    </source>
</reference>
<dbReference type="AlphaFoldDB" id="A0A091ATC4"/>
<sequence length="105" mass="11370">MIWAVISTVVATLASMMACCCLPLGLPSGIAAIVYASKVNPLLAAENEIGAMEASRKAKMWCWVTTILGSVFLILVVLSFVLQMLGVVNEDYLEDLKRQIEAGRH</sequence>
<keyword evidence="2 5" id="KW-0812">Transmembrane</keyword>
<dbReference type="Proteomes" id="UP000029385">
    <property type="component" value="Unassembled WGS sequence"/>
</dbReference>
<dbReference type="InterPro" id="IPR007593">
    <property type="entry name" value="CD225/Dispanin_fam"/>
</dbReference>
<keyword evidence="6" id="KW-0732">Signal</keyword>
<comment type="caution">
    <text evidence="7">The sequence shown here is derived from an EMBL/GenBank/DDBJ whole genome shotgun (WGS) entry which is preliminary data.</text>
</comment>
<evidence type="ECO:0000256" key="1">
    <source>
        <dbReference type="ARBA" id="ARBA00004370"/>
    </source>
</evidence>
<feature type="transmembrane region" description="Helical" evidence="5">
    <location>
        <begin position="63"/>
        <end position="88"/>
    </location>
</feature>
<evidence type="ECO:0000313" key="7">
    <source>
        <dbReference type="EMBL" id="KFN42417.1"/>
    </source>
</evidence>
<comment type="subcellular location">
    <subcellularLocation>
        <location evidence="1">Membrane</location>
    </subcellularLocation>
</comment>
<protein>
    <recommendedName>
        <fullName evidence="9">CD225/dispanin family protein</fullName>
    </recommendedName>
</protein>